<gene>
    <name evidence="2" type="ORF">GV64_14475</name>
</gene>
<organism evidence="2 3">
    <name type="scientific">Endozoicomonas elysicola</name>
    <dbReference type="NCBI Taxonomy" id="305900"/>
    <lineage>
        <taxon>Bacteria</taxon>
        <taxon>Pseudomonadati</taxon>
        <taxon>Pseudomonadota</taxon>
        <taxon>Gammaproteobacteria</taxon>
        <taxon>Oceanospirillales</taxon>
        <taxon>Endozoicomonadaceae</taxon>
        <taxon>Endozoicomonas</taxon>
    </lineage>
</organism>
<evidence type="ECO:0000313" key="3">
    <source>
        <dbReference type="Proteomes" id="UP000027997"/>
    </source>
</evidence>
<proteinExistence type="predicted"/>
<dbReference type="InterPro" id="IPR021344">
    <property type="entry name" value="DUF2970"/>
</dbReference>
<dbReference type="STRING" id="305900.GV64_14475"/>
<evidence type="ECO:0008006" key="4">
    <source>
        <dbReference type="Google" id="ProtNLM"/>
    </source>
</evidence>
<keyword evidence="3" id="KW-1185">Reference proteome</keyword>
<keyword evidence="1" id="KW-0812">Transmembrane</keyword>
<protein>
    <recommendedName>
        <fullName evidence="4">DUF2970 domain-containing protein</fullName>
    </recommendedName>
</protein>
<dbReference type="Proteomes" id="UP000027997">
    <property type="component" value="Unassembled WGS sequence"/>
</dbReference>
<evidence type="ECO:0000256" key="1">
    <source>
        <dbReference type="SAM" id="Phobius"/>
    </source>
</evidence>
<keyword evidence="1" id="KW-0472">Membrane</keyword>
<dbReference type="eggNOG" id="ENOG5033AS4">
    <property type="taxonomic scope" value="Bacteria"/>
</dbReference>
<comment type="caution">
    <text evidence="2">The sequence shown here is derived from an EMBL/GenBank/DDBJ whole genome shotgun (WGS) entry which is preliminary data.</text>
</comment>
<accession>A0A081KCA6</accession>
<dbReference type="AlphaFoldDB" id="A0A081KCA6"/>
<keyword evidence="1" id="KW-1133">Transmembrane helix</keyword>
<dbReference type="RefSeq" id="WP_020583496.1">
    <property type="nucleotide sequence ID" value="NZ_JOJP01000001.1"/>
</dbReference>
<dbReference type="EMBL" id="JOJP01000001">
    <property type="protein sequence ID" value="KEI71782.1"/>
    <property type="molecule type" value="Genomic_DNA"/>
</dbReference>
<reference evidence="2 3" key="1">
    <citation type="submission" date="2014-06" db="EMBL/GenBank/DDBJ databases">
        <title>Whole Genome Sequences of Three Symbiotic Endozoicomonas Bacteria.</title>
        <authorList>
            <person name="Neave M.J."/>
            <person name="Apprill A."/>
            <person name="Voolstra C.R."/>
        </authorList>
    </citation>
    <scope>NUCLEOTIDE SEQUENCE [LARGE SCALE GENOMIC DNA]</scope>
    <source>
        <strain evidence="2 3">DSM 22380</strain>
    </source>
</reference>
<evidence type="ECO:0000313" key="2">
    <source>
        <dbReference type="EMBL" id="KEI71782.1"/>
    </source>
</evidence>
<sequence>MSDRKGTGIKSVVFSALSAAFGVQKKSNLERDFQQGKPAHYIIAGIIGTALFVVVLMLIVHVVLQGT</sequence>
<feature type="transmembrane region" description="Helical" evidence="1">
    <location>
        <begin position="41"/>
        <end position="64"/>
    </location>
</feature>
<name>A0A081KCA6_9GAMM</name>
<dbReference type="Pfam" id="PF11174">
    <property type="entry name" value="DUF2970"/>
    <property type="match status" value="1"/>
</dbReference>